<dbReference type="AlphaFoldDB" id="A0A168Q055"/>
<gene>
    <name evidence="3" type="ORF">MUCCIDRAFT_158699</name>
</gene>
<proteinExistence type="predicted"/>
<dbReference type="Proteomes" id="UP000077051">
    <property type="component" value="Unassembled WGS sequence"/>
</dbReference>
<name>A0A168Q055_MUCCL</name>
<evidence type="ECO:0000313" key="4">
    <source>
        <dbReference type="Proteomes" id="UP000077051"/>
    </source>
</evidence>
<feature type="domain" description="CASTOR1 N-terminal" evidence="2">
    <location>
        <begin position="8"/>
        <end position="58"/>
    </location>
</feature>
<organism evidence="3 4">
    <name type="scientific">Mucor lusitanicus CBS 277.49</name>
    <dbReference type="NCBI Taxonomy" id="747725"/>
    <lineage>
        <taxon>Eukaryota</taxon>
        <taxon>Fungi</taxon>
        <taxon>Fungi incertae sedis</taxon>
        <taxon>Mucoromycota</taxon>
        <taxon>Mucoromycotina</taxon>
        <taxon>Mucoromycetes</taxon>
        <taxon>Mucorales</taxon>
        <taxon>Mucorineae</taxon>
        <taxon>Mucoraceae</taxon>
        <taxon>Mucor</taxon>
    </lineage>
</organism>
<evidence type="ECO:0000259" key="1">
    <source>
        <dbReference type="Pfam" id="PF13840"/>
    </source>
</evidence>
<dbReference type="GO" id="GO:0006520">
    <property type="term" value="P:amino acid metabolic process"/>
    <property type="evidence" value="ECO:0007669"/>
    <property type="project" value="UniProtKB-ARBA"/>
</dbReference>
<sequence length="356" mass="39772">MITLLPPRLRIINFPKSHIVQVTHAIVKILLFTDTNASDYFFSFTENAYGISIVANEKAIEQDFLPALEAANCPVLDVANGVFRVLQVDEEYGQGKPMDATQKRRRTMTLIMESAELGGKRISEISEPLAEGRFSILYISTYQTDFVLVSEPKLYQVMQALQDYGCDSLETYGQDEYANIPTTTAEKEQVELEEQALLSPVDPTQFMLDINVLENDLQCVGLNRHHRSGWVHTVLKTLCYPDLVHSGSDTLDKRFCSFVNTNEDVSLIADTQILDTFAESTLMRDQDAAGLRVIQVHFSGSNIERCGIVRHVSKPLAIEAKINMFYLSTFKTANIIVSTGDLDQAVAILAPSKAIH</sequence>
<dbReference type="InterPro" id="IPR027795">
    <property type="entry name" value="CASTOR_ACT_dom"/>
</dbReference>
<accession>A0A168Q055</accession>
<dbReference type="InterPro" id="IPR051719">
    <property type="entry name" value="CASTOR_mTORC1"/>
</dbReference>
<comment type="caution">
    <text evidence="3">The sequence shown here is derived from an EMBL/GenBank/DDBJ whole genome shotgun (WGS) entry which is preliminary data.</text>
</comment>
<dbReference type="Pfam" id="PF18700">
    <property type="entry name" value="Castor1_N"/>
    <property type="match status" value="1"/>
</dbReference>
<dbReference type="Gene3D" id="3.30.2130.10">
    <property type="entry name" value="VC0802-like"/>
    <property type="match status" value="2"/>
</dbReference>
<dbReference type="VEuPathDB" id="FungiDB:MUCCIDRAFT_158699"/>
<protein>
    <recommendedName>
        <fullName evidence="5">CASTOR ACT domain-containing protein</fullName>
    </recommendedName>
</protein>
<dbReference type="InterPro" id="IPR045865">
    <property type="entry name" value="ACT-like_dom_sf"/>
</dbReference>
<evidence type="ECO:0008006" key="5">
    <source>
        <dbReference type="Google" id="ProtNLM"/>
    </source>
</evidence>
<dbReference type="PANTHER" id="PTHR31131">
    <property type="entry name" value="CHROMOSOME 1, WHOLE GENOME SHOTGUN SEQUENCE"/>
    <property type="match status" value="1"/>
</dbReference>
<feature type="domain" description="CASTOR ACT" evidence="1">
    <location>
        <begin position="109"/>
        <end position="163"/>
    </location>
</feature>
<dbReference type="SUPFAM" id="SSF55021">
    <property type="entry name" value="ACT-like"/>
    <property type="match status" value="2"/>
</dbReference>
<evidence type="ECO:0000259" key="2">
    <source>
        <dbReference type="Pfam" id="PF18700"/>
    </source>
</evidence>
<dbReference type="OrthoDB" id="58529at2759"/>
<reference evidence="3 4" key="1">
    <citation type="submission" date="2015-06" db="EMBL/GenBank/DDBJ databases">
        <title>Expansion of signal transduction pathways in fungi by whole-genome duplication.</title>
        <authorList>
            <consortium name="DOE Joint Genome Institute"/>
            <person name="Corrochano L.M."/>
            <person name="Kuo A."/>
            <person name="Marcet-Houben M."/>
            <person name="Polaino S."/>
            <person name="Salamov A."/>
            <person name="Villalobos J.M."/>
            <person name="Alvarez M.I."/>
            <person name="Avalos J."/>
            <person name="Benito E.P."/>
            <person name="Benoit I."/>
            <person name="Burger G."/>
            <person name="Camino L.P."/>
            <person name="Canovas D."/>
            <person name="Cerda-Olmedo E."/>
            <person name="Cheng J.-F."/>
            <person name="Dominguez A."/>
            <person name="Elias M."/>
            <person name="Eslava A.P."/>
            <person name="Glaser F."/>
            <person name="Grimwood J."/>
            <person name="Gutierrez G."/>
            <person name="Heitman J."/>
            <person name="Henrissat B."/>
            <person name="Iturriaga E.A."/>
            <person name="Lang B.F."/>
            <person name="Lavin J.L."/>
            <person name="Lee S."/>
            <person name="Li W."/>
            <person name="Lindquist E."/>
            <person name="Lopez-Garcia S."/>
            <person name="Luque E.M."/>
            <person name="Marcos A.T."/>
            <person name="Martin J."/>
            <person name="Mccluskey K."/>
            <person name="Medina H.R."/>
            <person name="Miralles-Duran A."/>
            <person name="Miyazaki A."/>
            <person name="Munoz-Torres E."/>
            <person name="Oguiza J.A."/>
            <person name="Ohm R."/>
            <person name="Olmedo M."/>
            <person name="Orejas M."/>
            <person name="Ortiz-Castellanos L."/>
            <person name="Pisabarro A.G."/>
            <person name="Rodriguez-Romero J."/>
            <person name="Ruiz-Herrera J."/>
            <person name="Ruiz-Vazquez R."/>
            <person name="Sanz C."/>
            <person name="Schackwitz W."/>
            <person name="Schmutz J."/>
            <person name="Shahriari M."/>
            <person name="Shelest E."/>
            <person name="Silva-Franco F."/>
            <person name="Soanes D."/>
            <person name="Syed K."/>
            <person name="Tagua V.G."/>
            <person name="Talbot N.J."/>
            <person name="Thon M."/>
            <person name="De Vries R.P."/>
            <person name="Wiebenga A."/>
            <person name="Yadav J.S."/>
            <person name="Braun E.L."/>
            <person name="Baker S."/>
            <person name="Garre V."/>
            <person name="Horwitz B."/>
            <person name="Torres-Martinez S."/>
            <person name="Idnurm A."/>
            <person name="Herrera-Estrella A."/>
            <person name="Gabaldon T."/>
            <person name="Grigoriev I.V."/>
        </authorList>
    </citation>
    <scope>NUCLEOTIDE SEQUENCE [LARGE SCALE GENOMIC DNA]</scope>
    <source>
        <strain evidence="3 4">CBS 277.49</strain>
    </source>
</reference>
<dbReference type="InterPro" id="IPR040778">
    <property type="entry name" value="CASTOR1_N"/>
</dbReference>
<keyword evidence="4" id="KW-1185">Reference proteome</keyword>
<dbReference type="GO" id="GO:0046394">
    <property type="term" value="P:carboxylic acid biosynthetic process"/>
    <property type="evidence" value="ECO:0007669"/>
    <property type="project" value="UniProtKB-ARBA"/>
</dbReference>
<dbReference type="Pfam" id="PF13840">
    <property type="entry name" value="ACT_7"/>
    <property type="match status" value="2"/>
</dbReference>
<evidence type="ECO:0000313" key="3">
    <source>
        <dbReference type="EMBL" id="OAD08493.1"/>
    </source>
</evidence>
<dbReference type="PANTHER" id="PTHR31131:SF6">
    <property type="entry name" value="CASTOR ACT DOMAIN-CONTAINING PROTEIN"/>
    <property type="match status" value="1"/>
</dbReference>
<feature type="domain" description="CASTOR ACT" evidence="1">
    <location>
        <begin position="290"/>
        <end position="349"/>
    </location>
</feature>
<dbReference type="EMBL" id="AMYB01000001">
    <property type="protein sequence ID" value="OAD08493.1"/>
    <property type="molecule type" value="Genomic_DNA"/>
</dbReference>